<evidence type="ECO:0000313" key="4">
    <source>
        <dbReference type="Proteomes" id="UP000278855"/>
    </source>
</evidence>
<reference evidence="2" key="3">
    <citation type="submission" date="2018-11" db="EMBL/GenBank/DDBJ databases">
        <authorList>
            <person name="Hwang Y.J."/>
            <person name="Hwang C.Y."/>
        </authorList>
    </citation>
    <scope>NUCLEOTIDE SEQUENCE</scope>
    <source>
        <strain evidence="2">R106</strain>
    </source>
</reference>
<proteinExistence type="predicted"/>
<organism evidence="2 4">
    <name type="scientific">Shewanella psychromarinicola</name>
    <dbReference type="NCBI Taxonomy" id="2487742"/>
    <lineage>
        <taxon>Bacteria</taxon>
        <taxon>Pseudomonadati</taxon>
        <taxon>Pseudomonadota</taxon>
        <taxon>Gammaproteobacteria</taxon>
        <taxon>Alteromonadales</taxon>
        <taxon>Shewanellaceae</taxon>
        <taxon>Shewanella</taxon>
    </lineage>
</organism>
<reference evidence="4" key="2">
    <citation type="submission" date="2018-11" db="EMBL/GenBank/DDBJ databases">
        <title>Shewanella sp. R106.</title>
        <authorList>
            <person name="Hwang Y.J."/>
            <person name="Hwang C.Y."/>
        </authorList>
    </citation>
    <scope>NUCLEOTIDE SEQUENCE [LARGE SCALE GENOMIC DNA]</scope>
    <source>
        <strain evidence="4">R106</strain>
    </source>
</reference>
<reference evidence="1 3" key="1">
    <citation type="submission" date="2018-11" db="EMBL/GenBank/DDBJ databases">
        <title>Shewanella sp. M2.</title>
        <authorList>
            <person name="Hwang Y.J."/>
            <person name="Hwang C.Y."/>
        </authorList>
    </citation>
    <scope>NUCLEOTIDE SEQUENCE [LARGE SCALE GENOMIC DNA]</scope>
    <source>
        <strain evidence="1 3">M2</strain>
    </source>
</reference>
<dbReference type="EMBL" id="RKKB01000001">
    <property type="protein sequence ID" value="RPA34871.1"/>
    <property type="molecule type" value="Genomic_DNA"/>
</dbReference>
<dbReference type="KEGG" id="spsr:EGC80_20530"/>
<accession>A0A3N4EMV8</accession>
<dbReference type="Proteomes" id="UP000278855">
    <property type="component" value="Unassembled WGS sequence"/>
</dbReference>
<gene>
    <name evidence="2" type="ORF">EGC77_04200</name>
    <name evidence="1" type="ORF">EGC80_20530</name>
</gene>
<dbReference type="OrthoDB" id="6265715at2"/>
<protein>
    <submittedName>
        <fullName evidence="2">Uncharacterized protein</fullName>
    </submittedName>
</protein>
<dbReference type="AlphaFoldDB" id="A0A3N4EMV8"/>
<keyword evidence="3" id="KW-1185">Reference proteome</keyword>
<evidence type="ECO:0000313" key="3">
    <source>
        <dbReference type="Proteomes" id="UP000273778"/>
    </source>
</evidence>
<name>A0A3N4EMV8_9GAMM</name>
<dbReference type="Proteomes" id="UP000273778">
    <property type="component" value="Chromosome"/>
</dbReference>
<evidence type="ECO:0000313" key="2">
    <source>
        <dbReference type="EMBL" id="RPA34871.1"/>
    </source>
</evidence>
<dbReference type="EMBL" id="CP034073">
    <property type="protein sequence ID" value="AZG37017.1"/>
    <property type="molecule type" value="Genomic_DNA"/>
</dbReference>
<sequence>MAAFTDEQVIFIEWLTQDNHIEICIEICPDLGKMVGYDSYTGHFQKRTLFKLKANGFLIERTRYIAGLKWQCCSISQRGVEWLKLRRGQSND</sequence>
<evidence type="ECO:0000313" key="1">
    <source>
        <dbReference type="EMBL" id="AZG37017.1"/>
    </source>
</evidence>
<dbReference type="RefSeq" id="WP_124011960.1">
    <property type="nucleotide sequence ID" value="NZ_CP034073.1"/>
</dbReference>